<proteinExistence type="predicted"/>
<comment type="caution">
    <text evidence="1">The sequence shown here is derived from an EMBL/GenBank/DDBJ whole genome shotgun (WGS) entry which is preliminary data.</text>
</comment>
<name>A0ACB8ZNJ4_CICIN</name>
<reference evidence="1 2" key="2">
    <citation type="journal article" date="2022" name="Mol. Ecol. Resour.">
        <title>The genomes of chicory, endive, great burdock and yacon provide insights into Asteraceae paleo-polyploidization history and plant inulin production.</title>
        <authorList>
            <person name="Fan W."/>
            <person name="Wang S."/>
            <person name="Wang H."/>
            <person name="Wang A."/>
            <person name="Jiang F."/>
            <person name="Liu H."/>
            <person name="Zhao H."/>
            <person name="Xu D."/>
            <person name="Zhang Y."/>
        </authorList>
    </citation>
    <scope>NUCLEOTIDE SEQUENCE [LARGE SCALE GENOMIC DNA]</scope>
    <source>
        <strain evidence="2">cv. Punajuju</strain>
        <tissue evidence="1">Leaves</tissue>
    </source>
</reference>
<dbReference type="Proteomes" id="UP001055811">
    <property type="component" value="Linkage Group LG08"/>
</dbReference>
<organism evidence="1 2">
    <name type="scientific">Cichorium intybus</name>
    <name type="common">Chicory</name>
    <dbReference type="NCBI Taxonomy" id="13427"/>
    <lineage>
        <taxon>Eukaryota</taxon>
        <taxon>Viridiplantae</taxon>
        <taxon>Streptophyta</taxon>
        <taxon>Embryophyta</taxon>
        <taxon>Tracheophyta</taxon>
        <taxon>Spermatophyta</taxon>
        <taxon>Magnoliopsida</taxon>
        <taxon>eudicotyledons</taxon>
        <taxon>Gunneridae</taxon>
        <taxon>Pentapetalae</taxon>
        <taxon>asterids</taxon>
        <taxon>campanulids</taxon>
        <taxon>Asterales</taxon>
        <taxon>Asteraceae</taxon>
        <taxon>Cichorioideae</taxon>
        <taxon>Cichorieae</taxon>
        <taxon>Cichoriinae</taxon>
        <taxon>Cichorium</taxon>
    </lineage>
</organism>
<keyword evidence="2" id="KW-1185">Reference proteome</keyword>
<evidence type="ECO:0000313" key="1">
    <source>
        <dbReference type="EMBL" id="KAI3699061.1"/>
    </source>
</evidence>
<sequence>MEPKRMRNNDLVGYGEGDRLSRLSDDVLHNIFCYISIKDAIRTSVLSSRWRYVWISLPYLNFENLDRWSSISKFISNVLFHRNNQIQVSSVNLDLGKGVTDDESCLFSQSKPLSSAMESTPHEACIFANAKISKFIPNMHVAVYLEVQAQEKETTSCEIKNYDTSPSVIFPMISHEEVTAMRDTRSAKVLVQMFRVLLNLCKINTNSDTDKAHMDEHGKPQVEMHWAWELQGNLGK</sequence>
<dbReference type="EMBL" id="CM042016">
    <property type="protein sequence ID" value="KAI3699061.1"/>
    <property type="molecule type" value="Genomic_DNA"/>
</dbReference>
<accession>A0ACB8ZNJ4</accession>
<protein>
    <submittedName>
        <fullName evidence="1">Uncharacterized protein</fullName>
    </submittedName>
</protein>
<evidence type="ECO:0000313" key="2">
    <source>
        <dbReference type="Proteomes" id="UP001055811"/>
    </source>
</evidence>
<reference evidence="2" key="1">
    <citation type="journal article" date="2022" name="Mol. Ecol. Resour.">
        <title>The genomes of chicory, endive, great burdock and yacon provide insights into Asteraceae palaeo-polyploidization history and plant inulin production.</title>
        <authorList>
            <person name="Fan W."/>
            <person name="Wang S."/>
            <person name="Wang H."/>
            <person name="Wang A."/>
            <person name="Jiang F."/>
            <person name="Liu H."/>
            <person name="Zhao H."/>
            <person name="Xu D."/>
            <person name="Zhang Y."/>
        </authorList>
    </citation>
    <scope>NUCLEOTIDE SEQUENCE [LARGE SCALE GENOMIC DNA]</scope>
    <source>
        <strain evidence="2">cv. Punajuju</strain>
    </source>
</reference>
<gene>
    <name evidence="1" type="ORF">L2E82_43065</name>
</gene>